<keyword evidence="2" id="KW-1185">Reference proteome</keyword>
<dbReference type="OrthoDB" id="9975808at2"/>
<comment type="caution">
    <text evidence="1">The sequence shown here is derived from an EMBL/GenBank/DDBJ whole genome shotgun (WGS) entry which is preliminary data.</text>
</comment>
<dbReference type="EMBL" id="VJON01000041">
    <property type="protein sequence ID" value="TSE32112.1"/>
    <property type="molecule type" value="Genomic_DNA"/>
</dbReference>
<gene>
    <name evidence="1" type="ORF">Tchar_02199</name>
</gene>
<evidence type="ECO:0000313" key="2">
    <source>
        <dbReference type="Proteomes" id="UP000318294"/>
    </source>
</evidence>
<reference evidence="1 2" key="1">
    <citation type="submission" date="2019-07" db="EMBL/GenBank/DDBJ databases">
        <title>Tepidimonas charontis SPSP-6 draft genome.</title>
        <authorList>
            <person name="Da Costa M.S."/>
            <person name="Froufe H.J.C."/>
            <person name="Egas C."/>
            <person name="Albuquerque L."/>
        </authorList>
    </citation>
    <scope>NUCLEOTIDE SEQUENCE [LARGE SCALE GENOMIC DNA]</scope>
    <source>
        <strain evidence="1 2">SPSP-6</strain>
    </source>
</reference>
<dbReference type="AlphaFoldDB" id="A0A554X8F7"/>
<name>A0A554X8F7_9BURK</name>
<organism evidence="1 2">
    <name type="scientific">Tepidimonas charontis</name>
    <dbReference type="NCBI Taxonomy" id="2267262"/>
    <lineage>
        <taxon>Bacteria</taxon>
        <taxon>Pseudomonadati</taxon>
        <taxon>Pseudomonadota</taxon>
        <taxon>Betaproteobacteria</taxon>
        <taxon>Burkholderiales</taxon>
        <taxon>Tepidimonas</taxon>
    </lineage>
</organism>
<dbReference type="Proteomes" id="UP000318294">
    <property type="component" value="Unassembled WGS sequence"/>
</dbReference>
<dbReference type="RefSeq" id="WP_144329067.1">
    <property type="nucleotide sequence ID" value="NZ_VJON01000041.1"/>
</dbReference>
<accession>A0A554X8F7</accession>
<proteinExistence type="predicted"/>
<protein>
    <submittedName>
        <fullName evidence="1">Uncharacterized protein</fullName>
    </submittedName>
</protein>
<sequence>MSKVIHTRVDDDIAEMIERESSRTGKSVAQVLRDACLTHFTKRPENASRDAMDARMAELARDIDEKLSAMQEALKREIRERYRIPSFREYRIFYDLEIEPIPNNDLDSYDFYSWMLRCAKAYWRRYGKWPTPADARQFGNSSRRFEWPNSPTKE</sequence>
<evidence type="ECO:0000313" key="1">
    <source>
        <dbReference type="EMBL" id="TSE32112.1"/>
    </source>
</evidence>